<dbReference type="Proteomes" id="UP000075320">
    <property type="component" value="Unassembled WGS sequence"/>
</dbReference>
<dbReference type="SUPFAM" id="SSF51735">
    <property type="entry name" value="NAD(P)-binding Rossmann-fold domains"/>
    <property type="match status" value="1"/>
</dbReference>
<proteinExistence type="inferred from homology"/>
<dbReference type="PRINTS" id="PR00081">
    <property type="entry name" value="GDHRDH"/>
</dbReference>
<dbReference type="Pfam" id="PF13561">
    <property type="entry name" value="adh_short_C2"/>
    <property type="match status" value="1"/>
</dbReference>
<dbReference type="EMBL" id="LUKE01000001">
    <property type="protein sequence ID" value="KYG66428.1"/>
    <property type="molecule type" value="Genomic_DNA"/>
</dbReference>
<dbReference type="CDD" id="cd05233">
    <property type="entry name" value="SDR_c"/>
    <property type="match status" value="1"/>
</dbReference>
<gene>
    <name evidence="2" type="ORF">AZI86_05110</name>
</gene>
<keyword evidence="3" id="KW-1185">Reference proteome</keyword>
<name>A0A150WPW2_BDEBC</name>
<comment type="caution">
    <text evidence="2">The sequence shown here is derived from an EMBL/GenBank/DDBJ whole genome shotgun (WGS) entry which is preliminary data.</text>
</comment>
<dbReference type="AlphaFoldDB" id="A0A150WPW2"/>
<dbReference type="PANTHER" id="PTHR43975:SF2">
    <property type="entry name" value="EG:BACR7A4.14 PROTEIN-RELATED"/>
    <property type="match status" value="1"/>
</dbReference>
<dbReference type="FunFam" id="3.40.50.720:FF:000084">
    <property type="entry name" value="Short-chain dehydrogenase reductase"/>
    <property type="match status" value="1"/>
</dbReference>
<evidence type="ECO:0000313" key="3">
    <source>
        <dbReference type="Proteomes" id="UP000075320"/>
    </source>
</evidence>
<dbReference type="NCBIfam" id="NF005559">
    <property type="entry name" value="PRK07231.1"/>
    <property type="match status" value="1"/>
</dbReference>
<comment type="similarity">
    <text evidence="1">Belongs to the short-chain dehydrogenases/reductases (SDR) family.</text>
</comment>
<dbReference type="InterPro" id="IPR002347">
    <property type="entry name" value="SDR_fam"/>
</dbReference>
<dbReference type="PANTHER" id="PTHR43975">
    <property type="entry name" value="ZGC:101858"/>
    <property type="match status" value="1"/>
</dbReference>
<dbReference type="InterPro" id="IPR036291">
    <property type="entry name" value="NAD(P)-bd_dom_sf"/>
</dbReference>
<sequence>MAKGRVVIVTGAGSGIGEATAKRFLKEGAKVAVCDKDFGKLKKAFADYPPDSILLAETDVSREGLVESFVKQVMQKFDHIDVLVNNAGIYYEGTISETPTEQWRKVMDTDVDGVFYMSRACLPYLKKSKGNIINISSLSGLGGDPEAAAYNAAKGAITNLTRAMAIDHGKEGVRVNAICPTFTKTDLTADMFKDKELVKDMVDRIPMGRYGMPEDIASAVYLLASEDAHFITGVNLPVDGGAHASNGQAL</sequence>
<dbReference type="RefSeq" id="WP_061833992.1">
    <property type="nucleotide sequence ID" value="NZ_LUKE01000001.1"/>
</dbReference>
<reference evidence="2 3" key="1">
    <citation type="submission" date="2016-03" db="EMBL/GenBank/DDBJ databases">
        <authorList>
            <person name="Ploux O."/>
        </authorList>
    </citation>
    <scope>NUCLEOTIDE SEQUENCE [LARGE SCALE GENOMIC DNA]</scope>
    <source>
        <strain evidence="2 3">R0</strain>
    </source>
</reference>
<dbReference type="Gene3D" id="3.40.50.720">
    <property type="entry name" value="NAD(P)-binding Rossmann-like Domain"/>
    <property type="match status" value="1"/>
</dbReference>
<evidence type="ECO:0000313" key="2">
    <source>
        <dbReference type="EMBL" id="KYG66428.1"/>
    </source>
</evidence>
<protein>
    <submittedName>
        <fullName evidence="2">3-oxoacyl-ACP reductase</fullName>
    </submittedName>
</protein>
<dbReference type="OrthoDB" id="5298949at2"/>
<dbReference type="PRINTS" id="PR00080">
    <property type="entry name" value="SDRFAMILY"/>
</dbReference>
<dbReference type="InterPro" id="IPR020904">
    <property type="entry name" value="Sc_DH/Rdtase_CS"/>
</dbReference>
<evidence type="ECO:0000256" key="1">
    <source>
        <dbReference type="ARBA" id="ARBA00006484"/>
    </source>
</evidence>
<dbReference type="PROSITE" id="PS00061">
    <property type="entry name" value="ADH_SHORT"/>
    <property type="match status" value="1"/>
</dbReference>
<accession>A0A150WPW2</accession>
<organism evidence="2 3">
    <name type="scientific">Bdellovibrio bacteriovorus</name>
    <dbReference type="NCBI Taxonomy" id="959"/>
    <lineage>
        <taxon>Bacteria</taxon>
        <taxon>Pseudomonadati</taxon>
        <taxon>Bdellovibrionota</taxon>
        <taxon>Bdellovibrionia</taxon>
        <taxon>Bdellovibrionales</taxon>
        <taxon>Pseudobdellovibrionaceae</taxon>
        <taxon>Bdellovibrio</taxon>
    </lineage>
</organism>